<comment type="caution">
    <text evidence="2">The sequence shown here is derived from an EMBL/GenBank/DDBJ whole genome shotgun (WGS) entry which is preliminary data.</text>
</comment>
<evidence type="ECO:0000256" key="1">
    <source>
        <dbReference type="SAM" id="MobiDB-lite"/>
    </source>
</evidence>
<sequence length="127" mass="13708">MISSKQQLVNLTSEGEDSLERKAGGGTEQFVHTLKDELVKSALLALHAARPGYISKSQKQTPVLCHQQGHGGDQNHSPVQGLPGHSPTTPVTESPVVCNNVKGVGDAGSLKHQDSIPHHKEYDEEEW</sequence>
<proteinExistence type="predicted"/>
<gene>
    <name evidence="2" type="ORF">ATANTOWER_018465</name>
</gene>
<protein>
    <submittedName>
        <fullName evidence="2">Uncharacterized protein</fullName>
    </submittedName>
</protein>
<evidence type="ECO:0000313" key="2">
    <source>
        <dbReference type="EMBL" id="MED6256023.1"/>
    </source>
</evidence>
<feature type="region of interest" description="Disordered" evidence="1">
    <location>
        <begin position="58"/>
        <end position="127"/>
    </location>
</feature>
<keyword evidence="3" id="KW-1185">Reference proteome</keyword>
<feature type="region of interest" description="Disordered" evidence="1">
    <location>
        <begin position="1"/>
        <end position="24"/>
    </location>
</feature>
<accession>A0ABU7BZJ4</accession>
<feature type="non-terminal residue" evidence="2">
    <location>
        <position position="127"/>
    </location>
</feature>
<name>A0ABU7BZJ4_9TELE</name>
<evidence type="ECO:0000313" key="3">
    <source>
        <dbReference type="Proteomes" id="UP001345963"/>
    </source>
</evidence>
<feature type="compositionally biased region" description="Polar residues" evidence="1">
    <location>
        <begin position="1"/>
        <end position="13"/>
    </location>
</feature>
<organism evidence="2 3">
    <name type="scientific">Ataeniobius toweri</name>
    <dbReference type="NCBI Taxonomy" id="208326"/>
    <lineage>
        <taxon>Eukaryota</taxon>
        <taxon>Metazoa</taxon>
        <taxon>Chordata</taxon>
        <taxon>Craniata</taxon>
        <taxon>Vertebrata</taxon>
        <taxon>Euteleostomi</taxon>
        <taxon>Actinopterygii</taxon>
        <taxon>Neopterygii</taxon>
        <taxon>Teleostei</taxon>
        <taxon>Neoteleostei</taxon>
        <taxon>Acanthomorphata</taxon>
        <taxon>Ovalentaria</taxon>
        <taxon>Atherinomorphae</taxon>
        <taxon>Cyprinodontiformes</taxon>
        <taxon>Goodeidae</taxon>
        <taxon>Ataeniobius</taxon>
    </lineage>
</organism>
<dbReference type="EMBL" id="JAHUTI010072674">
    <property type="protein sequence ID" value="MED6256023.1"/>
    <property type="molecule type" value="Genomic_DNA"/>
</dbReference>
<reference evidence="2 3" key="1">
    <citation type="submission" date="2021-07" db="EMBL/GenBank/DDBJ databases">
        <authorList>
            <person name="Palmer J.M."/>
        </authorList>
    </citation>
    <scope>NUCLEOTIDE SEQUENCE [LARGE SCALE GENOMIC DNA]</scope>
    <source>
        <strain evidence="2 3">AT_MEX2019</strain>
        <tissue evidence="2">Muscle</tissue>
    </source>
</reference>
<dbReference type="Proteomes" id="UP001345963">
    <property type="component" value="Unassembled WGS sequence"/>
</dbReference>
<feature type="compositionally biased region" description="Basic and acidic residues" evidence="1">
    <location>
        <begin position="109"/>
        <end position="127"/>
    </location>
</feature>